<dbReference type="SUPFAM" id="SSF52058">
    <property type="entry name" value="L domain-like"/>
    <property type="match status" value="1"/>
</dbReference>
<feature type="region of interest" description="Disordered" evidence="1">
    <location>
        <begin position="700"/>
        <end position="764"/>
    </location>
</feature>
<keyword evidence="2" id="KW-0472">Membrane</keyword>
<evidence type="ECO:0000256" key="2">
    <source>
        <dbReference type="SAM" id="Phobius"/>
    </source>
</evidence>
<dbReference type="InterPro" id="IPR032675">
    <property type="entry name" value="LRR_dom_sf"/>
</dbReference>
<accession>A0A7S2KGW6</accession>
<name>A0A7S2KGW6_BIGNA</name>
<organism evidence="3">
    <name type="scientific">Bigelowiella natans</name>
    <name type="common">Pedinomonas minutissima</name>
    <name type="synonym">Chlorarachnion sp. (strain CCMP621)</name>
    <dbReference type="NCBI Taxonomy" id="227086"/>
    <lineage>
        <taxon>Eukaryota</taxon>
        <taxon>Sar</taxon>
        <taxon>Rhizaria</taxon>
        <taxon>Cercozoa</taxon>
        <taxon>Chlorarachniophyceae</taxon>
        <taxon>Bigelowiella</taxon>
    </lineage>
</organism>
<keyword evidence="2" id="KW-1133">Transmembrane helix</keyword>
<feature type="transmembrane region" description="Helical" evidence="2">
    <location>
        <begin position="669"/>
        <end position="691"/>
    </location>
</feature>
<gene>
    <name evidence="3" type="ORF">BIGN1055_LOCUS238</name>
</gene>
<dbReference type="Gene3D" id="3.80.10.10">
    <property type="entry name" value="Ribonuclease Inhibitor"/>
    <property type="match status" value="1"/>
</dbReference>
<dbReference type="AlphaFoldDB" id="A0A7S2KGW6"/>
<evidence type="ECO:0000256" key="1">
    <source>
        <dbReference type="SAM" id="MobiDB-lite"/>
    </source>
</evidence>
<dbReference type="EMBL" id="HBHA01000367">
    <property type="protein sequence ID" value="CAD9576619.1"/>
    <property type="molecule type" value="Transcribed_RNA"/>
</dbReference>
<reference evidence="3" key="1">
    <citation type="submission" date="2021-01" db="EMBL/GenBank/DDBJ databases">
        <authorList>
            <person name="Corre E."/>
            <person name="Pelletier E."/>
            <person name="Niang G."/>
            <person name="Scheremetjew M."/>
            <person name="Finn R."/>
            <person name="Kale V."/>
            <person name="Holt S."/>
            <person name="Cochrane G."/>
            <person name="Meng A."/>
            <person name="Brown T."/>
            <person name="Cohen L."/>
        </authorList>
    </citation>
    <scope>NUCLEOTIDE SEQUENCE</scope>
    <source>
        <strain evidence="3">CCMP1258.1</strain>
    </source>
</reference>
<keyword evidence="2" id="KW-0812">Transmembrane</keyword>
<proteinExistence type="predicted"/>
<sequence length="764" mass="83187">MERLVTEALKALASLFDIKTLNLYAALHKKTVKGSFHMVGRVLTKPFDVSFAASIDFTNIKTMALSAVKSVLTSIFGNVGKKEIKDLSEIEGLLRLGSGDFGDSSSNISHSLQYFLPKPLHHSEPLIQRPTGMIFTPSATGSAFEMEELCRAVLSALKNIDHTAVYVDLSNLPGTCSLPATVGANNTLQQVPCINKVIEQCLSPGSIHMHKRKAFYHSAESTRLEVATHHKQYMSKLMQTCESSKCHDLAHDLATDTWSVSFKANDAAGSGLIPKLPDVSADIPVRYSFDLSDNSYHGDIPDLNGPGLHSLNLAGNWITGGLQNIAAAKNLQSLDLSNNYGLSHDGECIADTLKELTALSHFNFQGNDRLVPSEPIRCTRQRVIDTAGIHLVEELAHDSLVVGGICGGCDTNLAPFGCLGFPCMNASLLELQIDSILEKAQEVVAAEDLNIEQLSRDMIEILNFDQPSNGTGFYVTYTIKPSQANAEERPFSLAQARSFSQLMGKKPEIVANTTACQPGLAGPNCDIECYYGWERTSAIPPTDDSEHEIKSHRLPRCHTPVTFDTCPNSTLVAALRDVTEHCDGTQTPKSKELCLEALYPAVGLLKSTQATADIPQNLTLANYFCNETALNMITEPCARAVIPVYSYATLCSPPPGNDDNNNKKAVLKVWHIVLIACAGAMILLSGVGVGVRRWYKSKGEQNQAQSEGDHGISPEYQNLPDHDDHHHKPGTWVQEPSLDPILEEPETEIDRAHRSSLGGEIISH</sequence>
<protein>
    <submittedName>
        <fullName evidence="3">Uncharacterized protein</fullName>
    </submittedName>
</protein>
<evidence type="ECO:0000313" key="3">
    <source>
        <dbReference type="EMBL" id="CAD9576619.1"/>
    </source>
</evidence>